<dbReference type="OrthoDB" id="430364at2759"/>
<feature type="compositionally biased region" description="Low complexity" evidence="1">
    <location>
        <begin position="171"/>
        <end position="181"/>
    </location>
</feature>
<organism evidence="3 4">
    <name type="scientific">Absidia repens</name>
    <dbReference type="NCBI Taxonomy" id="90262"/>
    <lineage>
        <taxon>Eukaryota</taxon>
        <taxon>Fungi</taxon>
        <taxon>Fungi incertae sedis</taxon>
        <taxon>Mucoromycota</taxon>
        <taxon>Mucoromycotina</taxon>
        <taxon>Mucoromycetes</taxon>
        <taxon>Mucorales</taxon>
        <taxon>Cunninghamellaceae</taxon>
        <taxon>Absidia</taxon>
    </lineage>
</organism>
<dbReference type="Gene3D" id="2.30.29.30">
    <property type="entry name" value="Pleckstrin-homology domain (PH domain)/Phosphotyrosine-binding domain (PTB)"/>
    <property type="match status" value="1"/>
</dbReference>
<dbReference type="Gene3D" id="1.10.1000.11">
    <property type="entry name" value="Arf Nucleotide-binding Site Opener,domain 2"/>
    <property type="match status" value="1"/>
</dbReference>
<dbReference type="EMBL" id="MCGE01000011">
    <property type="protein sequence ID" value="ORZ16610.1"/>
    <property type="molecule type" value="Genomic_DNA"/>
</dbReference>
<feature type="domain" description="SEC7" evidence="2">
    <location>
        <begin position="311"/>
        <end position="553"/>
    </location>
</feature>
<dbReference type="STRING" id="90262.A0A1X2IHU0"/>
<comment type="caution">
    <text evidence="3">The sequence shown here is derived from an EMBL/GenBank/DDBJ whole genome shotgun (WGS) entry which is preliminary data.</text>
</comment>
<feature type="compositionally biased region" description="Low complexity" evidence="1">
    <location>
        <begin position="119"/>
        <end position="129"/>
    </location>
</feature>
<feature type="region of interest" description="Disordered" evidence="1">
    <location>
        <begin position="1"/>
        <end position="65"/>
    </location>
</feature>
<evidence type="ECO:0000256" key="1">
    <source>
        <dbReference type="SAM" id="MobiDB-lite"/>
    </source>
</evidence>
<feature type="compositionally biased region" description="Polar residues" evidence="1">
    <location>
        <begin position="32"/>
        <end position="65"/>
    </location>
</feature>
<feature type="compositionally biased region" description="Polar residues" evidence="1">
    <location>
        <begin position="638"/>
        <end position="647"/>
    </location>
</feature>
<evidence type="ECO:0000313" key="4">
    <source>
        <dbReference type="Proteomes" id="UP000193560"/>
    </source>
</evidence>
<dbReference type="InterPro" id="IPR011993">
    <property type="entry name" value="PH-like_dom_sf"/>
</dbReference>
<dbReference type="PROSITE" id="PS50190">
    <property type="entry name" value="SEC7"/>
    <property type="match status" value="1"/>
</dbReference>
<accession>A0A1X2IHU0</accession>
<feature type="region of interest" description="Disordered" evidence="1">
    <location>
        <begin position="168"/>
        <end position="265"/>
    </location>
</feature>
<keyword evidence="4" id="KW-1185">Reference proteome</keyword>
<dbReference type="InterPro" id="IPR000904">
    <property type="entry name" value="Sec7_dom"/>
</dbReference>
<feature type="compositionally biased region" description="Polar residues" evidence="1">
    <location>
        <begin position="611"/>
        <end position="627"/>
    </location>
</feature>
<evidence type="ECO:0000313" key="3">
    <source>
        <dbReference type="EMBL" id="ORZ16610.1"/>
    </source>
</evidence>
<feature type="region of interest" description="Disordered" evidence="1">
    <location>
        <begin position="104"/>
        <end position="129"/>
    </location>
</feature>
<reference evidence="3 4" key="1">
    <citation type="submission" date="2016-07" db="EMBL/GenBank/DDBJ databases">
        <title>Pervasive Adenine N6-methylation of Active Genes in Fungi.</title>
        <authorList>
            <consortium name="DOE Joint Genome Institute"/>
            <person name="Mondo S.J."/>
            <person name="Dannebaum R.O."/>
            <person name="Kuo R.C."/>
            <person name="Labutti K."/>
            <person name="Haridas S."/>
            <person name="Kuo A."/>
            <person name="Salamov A."/>
            <person name="Ahrendt S.R."/>
            <person name="Lipzen A."/>
            <person name="Sullivan W."/>
            <person name="Andreopoulos W.B."/>
            <person name="Clum A."/>
            <person name="Lindquist E."/>
            <person name="Daum C."/>
            <person name="Ramamoorthy G.K."/>
            <person name="Gryganskyi A."/>
            <person name="Culley D."/>
            <person name="Magnuson J.K."/>
            <person name="James T.Y."/>
            <person name="O'Malley M.A."/>
            <person name="Stajich J.E."/>
            <person name="Spatafora J.W."/>
            <person name="Visel A."/>
            <person name="Grigoriev I.V."/>
        </authorList>
    </citation>
    <scope>NUCLEOTIDE SEQUENCE [LARGE SCALE GENOMIC DNA]</scope>
    <source>
        <strain evidence="3 4">NRRL 1336</strain>
    </source>
</reference>
<feature type="compositionally biased region" description="Polar residues" evidence="1">
    <location>
        <begin position="209"/>
        <end position="231"/>
    </location>
</feature>
<dbReference type="SUPFAM" id="SSF48425">
    <property type="entry name" value="Sec7 domain"/>
    <property type="match status" value="1"/>
</dbReference>
<name>A0A1X2IHU0_9FUNG</name>
<feature type="region of interest" description="Disordered" evidence="1">
    <location>
        <begin position="558"/>
        <end position="592"/>
    </location>
</feature>
<dbReference type="InterPro" id="IPR035999">
    <property type="entry name" value="Sec7_dom_sf"/>
</dbReference>
<dbReference type="InterPro" id="IPR023394">
    <property type="entry name" value="Sec7_C_sf"/>
</dbReference>
<proteinExistence type="predicted"/>
<protein>
    <recommendedName>
        <fullName evidence="2">SEC7 domain-containing protein</fullName>
    </recommendedName>
</protein>
<dbReference type="GO" id="GO:0005085">
    <property type="term" value="F:guanyl-nucleotide exchange factor activity"/>
    <property type="evidence" value="ECO:0007669"/>
    <property type="project" value="InterPro"/>
</dbReference>
<feature type="compositionally biased region" description="Low complexity" evidence="1">
    <location>
        <begin position="190"/>
        <end position="208"/>
    </location>
</feature>
<dbReference type="GO" id="GO:0032012">
    <property type="term" value="P:regulation of ARF protein signal transduction"/>
    <property type="evidence" value="ECO:0007669"/>
    <property type="project" value="InterPro"/>
</dbReference>
<dbReference type="Pfam" id="PF01369">
    <property type="entry name" value="Sec7"/>
    <property type="match status" value="1"/>
</dbReference>
<feature type="compositionally biased region" description="Acidic residues" evidence="1">
    <location>
        <begin position="235"/>
        <end position="247"/>
    </location>
</feature>
<dbReference type="AlphaFoldDB" id="A0A1X2IHU0"/>
<dbReference type="Proteomes" id="UP000193560">
    <property type="component" value="Unassembled WGS sequence"/>
</dbReference>
<sequence>MTDTKVAAGSDGDKRHSRRPVWRSLKVVANTGYPNESPNADTTISHSLNKNKGHSGTPSDQTKSRLSNWLSQQLYEHERQAHYSPSWIGEPETSTMSNLSLVSHVSSVSDSGDGRKRPTSVPTSPTSPTIPRLLMTAAPSNATDTIPLPVTSSQPRLLNVMTAKMIPPSSPTTSTLSRTSAFPPPPPLPVTAVATGATTTTTTTTTKPNYQNYGMPSSSALPTVRSENSCSSGNDEIDSGDDDDENDDTYKTAGGSSDYSGDMEDRLDEINNYSDDSIYYINRYYDDNKNSNELIDDTRSKKSTTTVDDDLIDCIKTMDNDLNENIEKNFINEYNDSISEYSKSDSSDVKGLHNNSIFDSMDPEVAQVLLEWRRQSLLKIDWFDMFATKSDLWRSTTLFHSYINLEQQDQHTSSCQSSIATSSLGSLHFKGVPLDKAFRAYSNRIDYSKASVSDIDQALQVFAQLYWECNPSKLLQCAELVYIIIHSLMLLNTDVHAGQEHTTIEGFCASTIKLVLDHQASIPIMLFDADGESTWQEAMTKCLQSLYKSVEKSSLLPLNQPQPQPWPLTAPTKHSSTRHDSGPLQQNEEPSVGSRLDTAFNDMFISTTDKQHNTSIGIVPEKSTSTPQKKKQQRHQRSNSLLSTPSWTLLRRRDTHRTKIGPYKEGPLSCQLNGEAWKICWVILHLGHLHIYHHRLGETTATTATTTTMENYATDITTTLSPSSLSSSSPLPSDANKSKVKKRFMQHLTSPAAVTNSVTNFSGSNNGQMLKNKEPYQEVNIHLGNTFCERHGSHVFLLQLAKGNNTYIFDCGSESQVAIWIRDCNYWAARETKVVLSRELSSSTMWKRPLPPAGASVLDKKGQQEAIDTHLLSLQTELKHHLQQPGWATGPWHDKKMYLELEVRKYQCYHDSIYQQ</sequence>
<feature type="compositionally biased region" description="Basic residues" evidence="1">
    <location>
        <begin position="628"/>
        <end position="637"/>
    </location>
</feature>
<evidence type="ECO:0000259" key="2">
    <source>
        <dbReference type="PROSITE" id="PS50190"/>
    </source>
</evidence>
<gene>
    <name evidence="3" type="ORF">BCR42DRAFT_451538</name>
</gene>
<feature type="region of interest" description="Disordered" evidence="1">
    <location>
        <begin position="611"/>
        <end position="649"/>
    </location>
</feature>